<organism evidence="1">
    <name type="scientific">Oryza meridionalis</name>
    <dbReference type="NCBI Taxonomy" id="40149"/>
    <lineage>
        <taxon>Eukaryota</taxon>
        <taxon>Viridiplantae</taxon>
        <taxon>Streptophyta</taxon>
        <taxon>Embryophyta</taxon>
        <taxon>Tracheophyta</taxon>
        <taxon>Spermatophyta</taxon>
        <taxon>Magnoliopsida</taxon>
        <taxon>Liliopsida</taxon>
        <taxon>Poales</taxon>
        <taxon>Poaceae</taxon>
        <taxon>BOP clade</taxon>
        <taxon>Oryzoideae</taxon>
        <taxon>Oryzeae</taxon>
        <taxon>Oryzinae</taxon>
        <taxon>Oryza</taxon>
    </lineage>
</organism>
<evidence type="ECO:0000313" key="1">
    <source>
        <dbReference type="EnsemblPlants" id="OMERI03G26930.1"/>
    </source>
</evidence>
<proteinExistence type="predicted"/>
<protein>
    <submittedName>
        <fullName evidence="1">Uncharacterized protein</fullName>
    </submittedName>
</protein>
<dbReference type="Proteomes" id="UP000008021">
    <property type="component" value="Chromosome 3"/>
</dbReference>
<dbReference type="AlphaFoldDB" id="A0A0E0D506"/>
<dbReference type="HOGENOM" id="CLU_132305_0_0_1"/>
<accession>A0A0E0D506</accession>
<name>A0A0E0D506_9ORYZ</name>
<sequence>MAVSWGLERVDHRSALAAVDRDDSGSLLSASPGVGDKHNSVTARDIVEGDGLKEELGTVVVLDDDGPWHTMLVHLPVEPHCELGLPLLMQSKRGRNGERSVLWSATVALTSWQVMLLPKTSWTLSRSEAVRSLGSSNFRLVSTAEPLILFPFRPVSLSLSPPSILRYSRYCSQ</sequence>
<dbReference type="EnsemblPlants" id="OMERI03G26930.1">
    <property type="protein sequence ID" value="OMERI03G26930.1"/>
    <property type="gene ID" value="OMERI03G26930"/>
</dbReference>
<reference evidence="1" key="1">
    <citation type="submission" date="2015-04" db="UniProtKB">
        <authorList>
            <consortium name="EnsemblPlants"/>
        </authorList>
    </citation>
    <scope>IDENTIFICATION</scope>
</reference>
<evidence type="ECO:0000313" key="2">
    <source>
        <dbReference type="Proteomes" id="UP000008021"/>
    </source>
</evidence>
<reference evidence="1" key="2">
    <citation type="submission" date="2018-05" db="EMBL/GenBank/DDBJ databases">
        <title>OmerRS3 (Oryza meridionalis Reference Sequence Version 3).</title>
        <authorList>
            <person name="Zhang J."/>
            <person name="Kudrna D."/>
            <person name="Lee S."/>
            <person name="Talag J."/>
            <person name="Welchert J."/>
            <person name="Wing R.A."/>
        </authorList>
    </citation>
    <scope>NUCLEOTIDE SEQUENCE [LARGE SCALE GENOMIC DNA]</scope>
    <source>
        <strain evidence="1">cv. OR44</strain>
    </source>
</reference>
<keyword evidence="2" id="KW-1185">Reference proteome</keyword>
<dbReference type="Gramene" id="OMERI03G26930.1">
    <property type="protein sequence ID" value="OMERI03G26930.1"/>
    <property type="gene ID" value="OMERI03G26930"/>
</dbReference>